<dbReference type="PANTHER" id="PTHR33480">
    <property type="entry name" value="SET DOMAIN-CONTAINING PROTEIN-RELATED"/>
    <property type="match status" value="1"/>
</dbReference>
<reference evidence="2" key="1">
    <citation type="journal article" date="2019" name="bioRxiv">
        <title>The Genome of the Zebra Mussel, Dreissena polymorpha: A Resource for Invasive Species Research.</title>
        <authorList>
            <person name="McCartney M.A."/>
            <person name="Auch B."/>
            <person name="Kono T."/>
            <person name="Mallez S."/>
            <person name="Zhang Y."/>
            <person name="Obille A."/>
            <person name="Becker A."/>
            <person name="Abrahante J.E."/>
            <person name="Garbe J."/>
            <person name="Badalamenti J.P."/>
            <person name="Herman A."/>
            <person name="Mangelson H."/>
            <person name="Liachko I."/>
            <person name="Sullivan S."/>
            <person name="Sone E.D."/>
            <person name="Koren S."/>
            <person name="Silverstein K.A.T."/>
            <person name="Beckman K.B."/>
            <person name="Gohl D.M."/>
        </authorList>
    </citation>
    <scope>NUCLEOTIDE SEQUENCE</scope>
    <source>
        <strain evidence="2">Duluth1</strain>
        <tissue evidence="2">Whole animal</tissue>
    </source>
</reference>
<comment type="caution">
    <text evidence="2">The sequence shown here is derived from an EMBL/GenBank/DDBJ whole genome shotgun (WGS) entry which is preliminary data.</text>
</comment>
<dbReference type="InterPro" id="IPR011010">
    <property type="entry name" value="DNA_brk_join_enz"/>
</dbReference>
<dbReference type="PANTHER" id="PTHR33480:SF1">
    <property type="entry name" value="TYR RECOMBINASE DOMAIN-CONTAINING PROTEIN"/>
    <property type="match status" value="1"/>
</dbReference>
<protein>
    <submittedName>
        <fullName evidence="2">Uncharacterized protein</fullName>
    </submittedName>
</protein>
<sequence>MLCLRLSRVEIRRKKAKTVAVLLTPDMQRCNDVLLMHRDDAEVNPNNIFVFARANGECLNSIRMSDTLRKFRSTLNLSAGEGLTSTRLRKHVATVSQVLNLRLDLEVMADFLGHDIDVHRSFYRLPQSTNLCD</sequence>
<dbReference type="Gene3D" id="1.10.443.10">
    <property type="entry name" value="Intergrase catalytic core"/>
    <property type="match status" value="1"/>
</dbReference>
<dbReference type="InterPro" id="IPR013762">
    <property type="entry name" value="Integrase-like_cat_sf"/>
</dbReference>
<dbReference type="GO" id="GO:0006310">
    <property type="term" value="P:DNA recombination"/>
    <property type="evidence" value="ECO:0007669"/>
    <property type="project" value="UniProtKB-KW"/>
</dbReference>
<evidence type="ECO:0000256" key="1">
    <source>
        <dbReference type="ARBA" id="ARBA00023172"/>
    </source>
</evidence>
<keyword evidence="1" id="KW-0233">DNA recombination</keyword>
<dbReference type="AlphaFoldDB" id="A0A9D4N1I9"/>
<dbReference type="EMBL" id="JAIWYP010000001">
    <property type="protein sequence ID" value="KAH3885609.1"/>
    <property type="molecule type" value="Genomic_DNA"/>
</dbReference>
<evidence type="ECO:0000313" key="3">
    <source>
        <dbReference type="Proteomes" id="UP000828390"/>
    </source>
</evidence>
<accession>A0A9D4N1I9</accession>
<keyword evidence="3" id="KW-1185">Reference proteome</keyword>
<gene>
    <name evidence="2" type="ORF">DPMN_009604</name>
</gene>
<dbReference type="SUPFAM" id="SSF56349">
    <property type="entry name" value="DNA breaking-rejoining enzymes"/>
    <property type="match status" value="1"/>
</dbReference>
<dbReference type="GO" id="GO:0015074">
    <property type="term" value="P:DNA integration"/>
    <property type="evidence" value="ECO:0007669"/>
    <property type="project" value="InterPro"/>
</dbReference>
<dbReference type="Proteomes" id="UP000828390">
    <property type="component" value="Unassembled WGS sequence"/>
</dbReference>
<reference evidence="2" key="2">
    <citation type="submission" date="2020-11" db="EMBL/GenBank/DDBJ databases">
        <authorList>
            <person name="McCartney M.A."/>
            <person name="Auch B."/>
            <person name="Kono T."/>
            <person name="Mallez S."/>
            <person name="Becker A."/>
            <person name="Gohl D.M."/>
            <person name="Silverstein K.A.T."/>
            <person name="Koren S."/>
            <person name="Bechman K.B."/>
            <person name="Herman A."/>
            <person name="Abrahante J.E."/>
            <person name="Garbe J."/>
        </authorList>
    </citation>
    <scope>NUCLEOTIDE SEQUENCE</scope>
    <source>
        <strain evidence="2">Duluth1</strain>
        <tissue evidence="2">Whole animal</tissue>
    </source>
</reference>
<evidence type="ECO:0000313" key="2">
    <source>
        <dbReference type="EMBL" id="KAH3885609.1"/>
    </source>
</evidence>
<organism evidence="2 3">
    <name type="scientific">Dreissena polymorpha</name>
    <name type="common">Zebra mussel</name>
    <name type="synonym">Mytilus polymorpha</name>
    <dbReference type="NCBI Taxonomy" id="45954"/>
    <lineage>
        <taxon>Eukaryota</taxon>
        <taxon>Metazoa</taxon>
        <taxon>Spiralia</taxon>
        <taxon>Lophotrochozoa</taxon>
        <taxon>Mollusca</taxon>
        <taxon>Bivalvia</taxon>
        <taxon>Autobranchia</taxon>
        <taxon>Heteroconchia</taxon>
        <taxon>Euheterodonta</taxon>
        <taxon>Imparidentia</taxon>
        <taxon>Neoheterodontei</taxon>
        <taxon>Myida</taxon>
        <taxon>Dreissenoidea</taxon>
        <taxon>Dreissenidae</taxon>
        <taxon>Dreissena</taxon>
    </lineage>
</organism>
<dbReference type="GO" id="GO:0003677">
    <property type="term" value="F:DNA binding"/>
    <property type="evidence" value="ECO:0007669"/>
    <property type="project" value="InterPro"/>
</dbReference>
<proteinExistence type="predicted"/>
<name>A0A9D4N1I9_DREPO</name>